<evidence type="ECO:0008006" key="3">
    <source>
        <dbReference type="Google" id="ProtNLM"/>
    </source>
</evidence>
<dbReference type="EMBL" id="JBHLTC010000018">
    <property type="protein sequence ID" value="MFC0625806.1"/>
    <property type="molecule type" value="Genomic_DNA"/>
</dbReference>
<evidence type="ECO:0000313" key="1">
    <source>
        <dbReference type="EMBL" id="MFC0625806.1"/>
    </source>
</evidence>
<dbReference type="RefSeq" id="WP_380048588.1">
    <property type="nucleotide sequence ID" value="NZ_JBHLTC010000018.1"/>
</dbReference>
<proteinExistence type="predicted"/>
<evidence type="ECO:0000313" key="2">
    <source>
        <dbReference type="Proteomes" id="UP001589890"/>
    </source>
</evidence>
<protein>
    <recommendedName>
        <fullName evidence="3">RNA polymerase subunit sigma-24</fullName>
    </recommendedName>
</protein>
<dbReference type="Proteomes" id="UP001589890">
    <property type="component" value="Unassembled WGS sequence"/>
</dbReference>
<keyword evidence="2" id="KW-1185">Reference proteome</keyword>
<reference evidence="1 2" key="1">
    <citation type="submission" date="2024-09" db="EMBL/GenBank/DDBJ databases">
        <authorList>
            <person name="Sun Q."/>
            <person name="Mori K."/>
        </authorList>
    </citation>
    <scope>NUCLEOTIDE SEQUENCE [LARGE SCALE GENOMIC DNA]</scope>
    <source>
        <strain evidence="1 2">CGMCC 1.15906</strain>
    </source>
</reference>
<comment type="caution">
    <text evidence="1">The sequence shown here is derived from an EMBL/GenBank/DDBJ whole genome shotgun (WGS) entry which is preliminary data.</text>
</comment>
<gene>
    <name evidence="1" type="ORF">ACFFGN_17135</name>
</gene>
<dbReference type="SUPFAM" id="SSF48452">
    <property type="entry name" value="TPR-like"/>
    <property type="match status" value="1"/>
</dbReference>
<organism evidence="1 2">
    <name type="scientific">Kribbella deserti</name>
    <dbReference type="NCBI Taxonomy" id="1926257"/>
    <lineage>
        <taxon>Bacteria</taxon>
        <taxon>Bacillati</taxon>
        <taxon>Actinomycetota</taxon>
        <taxon>Actinomycetes</taxon>
        <taxon>Propionibacteriales</taxon>
        <taxon>Kribbellaceae</taxon>
        <taxon>Kribbella</taxon>
    </lineage>
</organism>
<accession>A0ABV6QP83</accession>
<sequence length="53" mass="6095">MTDPTDHRWYAVRAHLLEMAGDPEAARAAYREAADRTTSLPQQRYLHARASRL</sequence>
<name>A0ABV6QP83_9ACTN</name>
<dbReference type="InterPro" id="IPR011990">
    <property type="entry name" value="TPR-like_helical_dom_sf"/>
</dbReference>